<feature type="domain" description="Helicase ATP-binding" evidence="1">
    <location>
        <begin position="844"/>
        <end position="1018"/>
    </location>
</feature>
<sequence length="1321" mass="150016">MKSGPQHVYWNNLITKKKMNGLFFTTPLHLETRQLALGNVDAFNVLNSLVADDNVNWHMAIEQECPDKGVTPFHVLFSCALTGNANALLILNKLLAMDRLYDRLGWNIPLPGGSFKGKTPVYIVVELAIRGQTIAKQLLEKILEIDNLEWNTTTIALGVDGVKTPLHLLLMAAHSDNNNSLILQALGKLARNKSLKWNGLTLFSQLLWTAAKDNPYALDLFEKLLEKIKINWNEQLNDDGFTLVYLLLVMVGQKKPQALKILNKLVTTDEVNWNVPITKSGINKGKTPFYMLVIKMVAGHVDAEIIKKLITNTEIYWNEYANPFSLLMKAVSEENTAALEVLDFLMSSHDIDWNQQLHGDQNQVTTPLYLLMKAIRRGKAEALLILDKVIKIDGIQWDNLVSFEGVTPFQLLEEAVRNGVVPNHVLNELKMRNSAGIRIVIQGGIAPKYQPAGNVPRLPQYERHQAFETYQYNHQQEFIPLSYLATVESHYRIPLNIDQKEIRATLYTTRGKLDNSCPIFFIFAGRKEAALVPKVDNCRCVLVLTQTEYDEITKNKIPFELDMLVLHRLSSQTHGEFDQLQLLTARRIGVFLVAHYYQLDRFVALDDNIEKISFQKDGQLTGMKTFYDLLVNNLLNKACISVSTQSKTRKLREHELGSKLFLFNMALIRQYLPELKDIFLLQPTAIEANKPLEDAYFQTFLSVMLKGKALGYNVLPKNICVLHRSLKNRNACASIGMKATEFDGPDMTDLLSLVQKGWLTETLSVINSYVQEKIQAHEEKAILTATCDLGDAHGLVHKIQLGQSVSTSMSSREGEFVSTYQKTLKKWQDQKKILRHYQVSAINAIANHKKATCSIVNATGCGKSMILYILAQEAFPVLNQGEIIAVITPQIDLSNQMYEDFKNYHTKFESSFPLERVISVSSDDQSCSIKLLNYNDTLEKSKHILVFCLESYQKFCETPENNDRIRLALYDEFHDYAKSLSALLKEQPKDSLAVGCTATLPNRKVLNKPIFSYTFTQAIKDGYLAPIIADGLGMNYSAENVEKFIQFLPTILQHQQHPGFGKKTALTTTKGIIYLPSISDCERAAKEMENANIPFVIVHSKIENRKQKIKQFLQQEFGFILAVEMLRFGFNDVNLGCVIIAQKLNNPKKVNHLNLLQQMMGRPLRNLEGKIAYVLTFDDNKILIDNLLKETPHVRLPTNDYLSQSNAYYIEGDKCRVIDSDEISKENKPLFTIESSDDYCSRLNLLFNNSVIVKNNNEDPFTDNESDESELTDDELENEEMLFNQYSNSFTIGIKRIRKDISRSNVVEVTAVKKPKMGKYE</sequence>
<dbReference type="PROSITE" id="PS51194">
    <property type="entry name" value="HELICASE_CTER"/>
    <property type="match status" value="1"/>
</dbReference>
<dbReference type="GO" id="GO:0003677">
    <property type="term" value="F:DNA binding"/>
    <property type="evidence" value="ECO:0007669"/>
    <property type="project" value="InterPro"/>
</dbReference>
<dbReference type="RefSeq" id="WP_075065997.1">
    <property type="nucleotide sequence ID" value="NZ_LKAJ02000001.1"/>
</dbReference>
<keyword evidence="4" id="KW-0378">Hydrolase</keyword>
<dbReference type="SMART" id="SM00487">
    <property type="entry name" value="DEXDc"/>
    <property type="match status" value="1"/>
</dbReference>
<evidence type="ECO:0000259" key="2">
    <source>
        <dbReference type="PROSITE" id="PS51194"/>
    </source>
</evidence>
<dbReference type="InterPro" id="IPR006935">
    <property type="entry name" value="Helicase/UvrB_N"/>
</dbReference>
<dbReference type="PANTHER" id="PTHR47396">
    <property type="entry name" value="TYPE I RESTRICTION ENZYME ECOKI R PROTEIN"/>
    <property type="match status" value="1"/>
</dbReference>
<dbReference type="PANTHER" id="PTHR47396:SF1">
    <property type="entry name" value="ATP-DEPENDENT HELICASE IRC3-RELATED"/>
    <property type="match status" value="1"/>
</dbReference>
<proteinExistence type="predicted"/>
<dbReference type="GO" id="GO:0005829">
    <property type="term" value="C:cytosol"/>
    <property type="evidence" value="ECO:0007669"/>
    <property type="project" value="TreeGrafter"/>
</dbReference>
<dbReference type="STRING" id="295108.HT99x_01372"/>
<dbReference type="EMBL" id="LKAJ02000001">
    <property type="protein sequence ID" value="MCS5711548.1"/>
    <property type="molecule type" value="Genomic_DNA"/>
</dbReference>
<evidence type="ECO:0000259" key="1">
    <source>
        <dbReference type="PROSITE" id="PS51192"/>
    </source>
</evidence>
<reference evidence="3" key="1">
    <citation type="submission" date="2015-09" db="EMBL/GenBank/DDBJ databases">
        <title>Draft Genome Sequences of Two Novel Amoeba-resistant Intranuclear Bacteria, Candidatus Berkiella cookevillensis and Candidatus Berkiella aquae.</title>
        <authorList>
            <person name="Mehari Y.T."/>
            <person name="Arivett B.A."/>
            <person name="Farone A.L."/>
            <person name="Gunderson J.H."/>
            <person name="Farone M.B."/>
        </authorList>
    </citation>
    <scope>NUCLEOTIDE SEQUENCE [LARGE SCALE GENOMIC DNA]</scope>
    <source>
        <strain evidence="3">HT99</strain>
    </source>
</reference>
<dbReference type="EMBL" id="LKAJ01000004">
    <property type="protein sequence ID" value="KRG21619.1"/>
    <property type="molecule type" value="Genomic_DNA"/>
</dbReference>
<reference evidence="4" key="3">
    <citation type="submission" date="2021-06" db="EMBL/GenBank/DDBJ databases">
        <title>Genomic Description and Analysis of Intracellular Bacteria, Candidatus Berkiella cookevillensis and Candidatus Berkiella aquae.</title>
        <authorList>
            <person name="Kidane D.T."/>
            <person name="Mehari Y.T."/>
            <person name="Rice F.C."/>
            <person name="Arivett B.A."/>
            <person name="Farone A.L."/>
            <person name="Berk S.G."/>
            <person name="Farone M.B."/>
        </authorList>
    </citation>
    <scope>NUCLEOTIDE SEQUENCE</scope>
    <source>
        <strain evidence="4">HT99</strain>
    </source>
</reference>
<reference evidence="4" key="2">
    <citation type="journal article" date="2016" name="Genome Announc.">
        <title>Draft Genome Sequences of Two Novel Amoeba-Resistant Intranuclear Bacteria, 'Candidatus Berkiella cookevillensis' and 'Candidatus Berkiella aquae'.</title>
        <authorList>
            <person name="Mehari Y.T."/>
            <person name="Arivett B.A."/>
            <person name="Farone A.L."/>
            <person name="Gunderson J.H."/>
            <person name="Farone M.B."/>
        </authorList>
    </citation>
    <scope>NUCLEOTIDE SEQUENCE</scope>
    <source>
        <strain evidence="4">HT99</strain>
    </source>
</reference>
<evidence type="ECO:0000313" key="4">
    <source>
        <dbReference type="EMBL" id="MCS5711548.1"/>
    </source>
</evidence>
<dbReference type="Pfam" id="PF00271">
    <property type="entry name" value="Helicase_C"/>
    <property type="match status" value="1"/>
</dbReference>
<evidence type="ECO:0000313" key="3">
    <source>
        <dbReference type="EMBL" id="KRG21619.1"/>
    </source>
</evidence>
<dbReference type="InterPro" id="IPR014001">
    <property type="entry name" value="Helicase_ATP-bd"/>
</dbReference>
<dbReference type="OrthoDB" id="5631452at2"/>
<keyword evidence="5" id="KW-1185">Reference proteome</keyword>
<dbReference type="Pfam" id="PF04851">
    <property type="entry name" value="ResIII"/>
    <property type="match status" value="1"/>
</dbReference>
<keyword evidence="4" id="KW-0347">Helicase</keyword>
<protein>
    <submittedName>
        <fullName evidence="4">DEAD/DEAH box helicase family protein</fullName>
    </submittedName>
    <submittedName>
        <fullName evidence="3">Type III restriction enzyme, res subunit</fullName>
    </submittedName>
</protein>
<comment type="caution">
    <text evidence="3">The sequence shown here is derived from an EMBL/GenBank/DDBJ whole genome shotgun (WGS) entry which is preliminary data.</text>
</comment>
<accession>A0A0Q9YZI1</accession>
<name>A0A0Q9YZI1_9GAMM</name>
<dbReference type="GO" id="GO:0005524">
    <property type="term" value="F:ATP binding"/>
    <property type="evidence" value="ECO:0007669"/>
    <property type="project" value="InterPro"/>
</dbReference>
<dbReference type="GO" id="GO:0016787">
    <property type="term" value="F:hydrolase activity"/>
    <property type="evidence" value="ECO:0007669"/>
    <property type="project" value="InterPro"/>
</dbReference>
<organism evidence="3">
    <name type="scientific">Candidatus Berkiella aquae</name>
    <dbReference type="NCBI Taxonomy" id="295108"/>
    <lineage>
        <taxon>Bacteria</taxon>
        <taxon>Pseudomonadati</taxon>
        <taxon>Pseudomonadota</taxon>
        <taxon>Gammaproteobacteria</taxon>
        <taxon>Candidatus Berkiellales</taxon>
        <taxon>Candidatus Berkiellaceae</taxon>
        <taxon>Candidatus Berkiella</taxon>
    </lineage>
</organism>
<dbReference type="InterPro" id="IPR050742">
    <property type="entry name" value="Helicase_Restrict-Modif_Enz"/>
</dbReference>
<dbReference type="SUPFAM" id="SSF52540">
    <property type="entry name" value="P-loop containing nucleoside triphosphate hydrolases"/>
    <property type="match status" value="1"/>
</dbReference>
<dbReference type="Proteomes" id="UP000051497">
    <property type="component" value="Unassembled WGS sequence"/>
</dbReference>
<keyword evidence="4" id="KW-0067">ATP-binding</keyword>
<evidence type="ECO:0000313" key="5">
    <source>
        <dbReference type="Proteomes" id="UP000051497"/>
    </source>
</evidence>
<feature type="domain" description="Helicase C-terminal" evidence="2">
    <location>
        <begin position="1061"/>
        <end position="1208"/>
    </location>
</feature>
<keyword evidence="4" id="KW-0547">Nucleotide-binding</keyword>
<dbReference type="GO" id="GO:0004386">
    <property type="term" value="F:helicase activity"/>
    <property type="evidence" value="ECO:0007669"/>
    <property type="project" value="UniProtKB-KW"/>
</dbReference>
<dbReference type="Gene3D" id="3.40.50.300">
    <property type="entry name" value="P-loop containing nucleotide triphosphate hydrolases"/>
    <property type="match status" value="2"/>
</dbReference>
<dbReference type="InterPro" id="IPR027417">
    <property type="entry name" value="P-loop_NTPase"/>
</dbReference>
<dbReference type="PROSITE" id="PS51192">
    <property type="entry name" value="HELICASE_ATP_BIND_1"/>
    <property type="match status" value="1"/>
</dbReference>
<dbReference type="InterPro" id="IPR001650">
    <property type="entry name" value="Helicase_C-like"/>
</dbReference>
<gene>
    <name evidence="4" type="ORF">HT99x_008875</name>
    <name evidence="3" type="ORF">HT99x_01372</name>
</gene>